<sequence length="1253" mass="134846">MGNRSTLLFSIILFLIGIINGQSCPEIGQNTESSCSGIDLIITNSLEYKNNITVSPSAGTNIFINSGKLYIHFNKNGQYTVTASTGATCTKVLPFEVKFPSLSYTQPTCPFQSTEVSVINYKQGAKVTINNETIEPTQKTTLLPGYHLYTITQDGNTCNYPLNLVPTKPNYLPKLVHETKTCLGPVTSFAVTNKADYTDIKIFDPQSVIVPIVGLVMGLGKQYILSLTSATCVQNIPISSQLLPVSPIVVAVPQCKSPNATVTVTLPGLTAQDIPTKYTYTYKGQVSTGATLQVDRGVLNTILVKPVVEVGSLCPSGFNITLEVPDVPLGIAYTFAPAAPNCINKTSIVQFSPDLSALVLYNNQTIENGTLGVEYGKSYEVSNLCNDEKLVIGSGTTVPQYSYTSNFNTCLSTITFTISNYQLFSSIKLEKTDGQPLQANGTGGVYKLVPGNWKLTTVLQECQTSTFTKDLDLLTNFTAPLNVSLATFNVEGLPKVCSALDASLRVTPVINGLVSTATTTVTFKPGQSTSVPFKYGSCDAQVNYIAPTNLPLFDINPNITIVSPSSCANQNNGTIEIGPIPNTIKVYGPNRIPINVLSVGPGTFIYTAPSGTYNITFELDGTPTCFYQKVITVGIIPKILNPISYDVTPQSLSNCDVITGKITVVNHTDVTSFSLDGQPGATAGTFSGLKPGKYVLRYTRGGCTDSMVEIIVPIEHLPIVVTPIRLPTCSMGDGIAKLNYTLSNGTLIDNMVITSTAGQILGNTLSNIPPDINITATFKKGSQCQWSYTFLLPQNNEPIIDVVTSLSPSYGLKNGELSVTLRNLNYTLGDIKVVPNTLPFVVTSDLKTIRGFDETQKSIDLMVTYNKVCERQMTFPITITNYPLPSYSVSEPTCDSLYGSVILDNSSFVTYDIYLDSEDNKLVNKENPCSPGPHKLWYRFKWQVNAPLLFVPIICPEYSGQPSWNATTKQLAFTTTNETCLNSKDGKVVITQPDSNIDYQLVQDSNSQSIILPSLIGLGKGVYWIRAYKKGSSCYTAVTNVVVGSSEPVLTALPQGICQANSSKLGSVGISFGSGHTFTNTSILVNGNVTVPVDGRVGNLAPGQYQIQVEIHNANCPRKYQPIAIEITKTLLNVSTDTSQKCGQIVVTPSGGNSPDSEYTISISGDTNSEVVLTKPSYTFEGLKNGTYTITVQDEQGCQIESTPIPVIECPPIEKPTNSSSSSSSSSFLTPSSILSSTTLIFTTTILLFILSC</sequence>
<feature type="region of interest" description="Disordered" evidence="1">
    <location>
        <begin position="1210"/>
        <end position="1231"/>
    </location>
</feature>
<evidence type="ECO:0000256" key="2">
    <source>
        <dbReference type="SAM" id="SignalP"/>
    </source>
</evidence>
<dbReference type="Proteomes" id="UP000007797">
    <property type="component" value="Unassembled WGS sequence"/>
</dbReference>
<reference evidence="4" key="1">
    <citation type="journal article" date="2011" name="Genome Res.">
        <title>Phylogeny-wide analysis of social amoeba genomes highlights ancient origins for complex intercellular communication.</title>
        <authorList>
            <person name="Heidel A.J."/>
            <person name="Lawal H.M."/>
            <person name="Felder M."/>
            <person name="Schilde C."/>
            <person name="Helps N.R."/>
            <person name="Tunggal B."/>
            <person name="Rivero F."/>
            <person name="John U."/>
            <person name="Schleicher M."/>
            <person name="Eichinger L."/>
            <person name="Platzer M."/>
            <person name="Noegel A.A."/>
            <person name="Schaap P."/>
            <person name="Gloeckner G."/>
        </authorList>
    </citation>
    <scope>NUCLEOTIDE SEQUENCE [LARGE SCALE GENOMIC DNA]</scope>
    <source>
        <strain evidence="4">SH3</strain>
    </source>
</reference>
<feature type="compositionally biased region" description="Low complexity" evidence="1">
    <location>
        <begin position="1219"/>
        <end position="1231"/>
    </location>
</feature>
<dbReference type="RefSeq" id="XP_004362263.1">
    <property type="nucleotide sequence ID" value="XM_004362206.1"/>
</dbReference>
<name>F4PJC6_CACFS</name>
<dbReference type="OMA" id="YTIMNTI"/>
<keyword evidence="4" id="KW-1185">Reference proteome</keyword>
<organism evidence="3 4">
    <name type="scientific">Cavenderia fasciculata</name>
    <name type="common">Slime mold</name>
    <name type="synonym">Dictyostelium fasciculatum</name>
    <dbReference type="NCBI Taxonomy" id="261658"/>
    <lineage>
        <taxon>Eukaryota</taxon>
        <taxon>Amoebozoa</taxon>
        <taxon>Evosea</taxon>
        <taxon>Eumycetozoa</taxon>
        <taxon>Dictyostelia</taxon>
        <taxon>Acytosteliales</taxon>
        <taxon>Cavenderiaceae</taxon>
        <taxon>Cavenderia</taxon>
    </lineage>
</organism>
<feature type="signal peptide" evidence="2">
    <location>
        <begin position="1"/>
        <end position="21"/>
    </location>
</feature>
<accession>F4PJC6</accession>
<evidence type="ECO:0000313" key="4">
    <source>
        <dbReference type="Proteomes" id="UP000007797"/>
    </source>
</evidence>
<evidence type="ECO:0000313" key="3">
    <source>
        <dbReference type="EMBL" id="EGG24412.1"/>
    </source>
</evidence>
<protein>
    <submittedName>
        <fullName evidence="3">Uncharacterized protein</fullName>
    </submittedName>
</protein>
<gene>
    <name evidence="3" type="ORF">DFA_06562</name>
</gene>
<dbReference type="GeneID" id="14875952"/>
<dbReference type="AlphaFoldDB" id="F4PJC6"/>
<keyword evidence="2" id="KW-0732">Signal</keyword>
<dbReference type="EMBL" id="GL883007">
    <property type="protein sequence ID" value="EGG24412.1"/>
    <property type="molecule type" value="Genomic_DNA"/>
</dbReference>
<evidence type="ECO:0000256" key="1">
    <source>
        <dbReference type="SAM" id="MobiDB-lite"/>
    </source>
</evidence>
<proteinExistence type="predicted"/>
<dbReference type="KEGG" id="dfa:DFA_06562"/>
<feature type="chain" id="PRO_5003319324" evidence="2">
    <location>
        <begin position="22"/>
        <end position="1253"/>
    </location>
</feature>